<dbReference type="OrthoDB" id="773033at2759"/>
<gene>
    <name evidence="2" type="ORF">HU200_067793</name>
</gene>
<protein>
    <submittedName>
        <fullName evidence="2">Uncharacterized protein</fullName>
    </submittedName>
</protein>
<evidence type="ECO:0000256" key="1">
    <source>
        <dbReference type="SAM" id="MobiDB-lite"/>
    </source>
</evidence>
<accession>A0A835DSL2</accession>
<name>A0A835DSL2_9POAL</name>
<organism evidence="2 3">
    <name type="scientific">Digitaria exilis</name>
    <dbReference type="NCBI Taxonomy" id="1010633"/>
    <lineage>
        <taxon>Eukaryota</taxon>
        <taxon>Viridiplantae</taxon>
        <taxon>Streptophyta</taxon>
        <taxon>Embryophyta</taxon>
        <taxon>Tracheophyta</taxon>
        <taxon>Spermatophyta</taxon>
        <taxon>Magnoliopsida</taxon>
        <taxon>Liliopsida</taxon>
        <taxon>Poales</taxon>
        <taxon>Poaceae</taxon>
        <taxon>PACMAD clade</taxon>
        <taxon>Panicoideae</taxon>
        <taxon>Panicodae</taxon>
        <taxon>Paniceae</taxon>
        <taxon>Anthephorinae</taxon>
        <taxon>Digitaria</taxon>
    </lineage>
</organism>
<reference evidence="2" key="1">
    <citation type="submission" date="2020-07" db="EMBL/GenBank/DDBJ databases">
        <title>Genome sequence and genetic diversity analysis of an under-domesticated orphan crop, white fonio (Digitaria exilis).</title>
        <authorList>
            <person name="Bennetzen J.L."/>
            <person name="Chen S."/>
            <person name="Ma X."/>
            <person name="Wang X."/>
            <person name="Yssel A.E.J."/>
            <person name="Chaluvadi S.R."/>
            <person name="Johnson M."/>
            <person name="Gangashetty P."/>
            <person name="Hamidou F."/>
            <person name="Sanogo M.D."/>
            <person name="Zwaenepoel A."/>
            <person name="Wallace J."/>
            <person name="Van De Peer Y."/>
            <person name="Van Deynze A."/>
        </authorList>
    </citation>
    <scope>NUCLEOTIDE SEQUENCE</scope>
    <source>
        <tissue evidence="2">Leaves</tissue>
    </source>
</reference>
<evidence type="ECO:0000313" key="2">
    <source>
        <dbReference type="EMBL" id="KAF8641602.1"/>
    </source>
</evidence>
<proteinExistence type="predicted"/>
<sequence>MNLQAEPLNLKEATVTCIPRLRGVGGGGRRSRREAGAATQVSMLDRVRDVVLRLAMLSATSTAATTAATTKGASPPVNLRRAAARVSPAASYTDSYRSEAVDDCIEFLKRSAAGGGAPATAVEASTAAVTSPLQHGPAVACDIVRDSGCDVGPAFATVSVVGGTGGDAAAARAPTRPLIRQWRRREARDPVMRGRPDGAGLPPHGVMASTSGSRY</sequence>
<dbReference type="Proteomes" id="UP000636709">
    <property type="component" value="Unassembled WGS sequence"/>
</dbReference>
<feature type="region of interest" description="Disordered" evidence="1">
    <location>
        <begin position="186"/>
        <end position="215"/>
    </location>
</feature>
<keyword evidence="3" id="KW-1185">Reference proteome</keyword>
<dbReference type="EMBL" id="JACEFO010003314">
    <property type="protein sequence ID" value="KAF8641602.1"/>
    <property type="molecule type" value="Genomic_DNA"/>
</dbReference>
<comment type="caution">
    <text evidence="2">The sequence shown here is derived from an EMBL/GenBank/DDBJ whole genome shotgun (WGS) entry which is preliminary data.</text>
</comment>
<feature type="compositionally biased region" description="Basic and acidic residues" evidence="1">
    <location>
        <begin position="186"/>
        <end position="196"/>
    </location>
</feature>
<evidence type="ECO:0000313" key="3">
    <source>
        <dbReference type="Proteomes" id="UP000636709"/>
    </source>
</evidence>
<dbReference type="AlphaFoldDB" id="A0A835DSL2"/>
<dbReference type="PANTHER" id="PTHR35111:SF1">
    <property type="entry name" value="OS04G0115900 PROTEIN"/>
    <property type="match status" value="1"/>
</dbReference>
<dbReference type="PANTHER" id="PTHR35111">
    <property type="entry name" value="F10A5.9-RELATED"/>
    <property type="match status" value="1"/>
</dbReference>